<name>A0A4R3HS76_PAULE</name>
<dbReference type="Gene3D" id="1.20.1060.10">
    <property type="entry name" value="Taq DNA Polymerase, Chain T, domain 4"/>
    <property type="match status" value="1"/>
</dbReference>
<dbReference type="CDD" id="cd06139">
    <property type="entry name" value="DNA_polA_I_Ecoli_like_exo"/>
    <property type="match status" value="1"/>
</dbReference>
<evidence type="ECO:0000259" key="19">
    <source>
        <dbReference type="SMART" id="SM00475"/>
    </source>
</evidence>
<dbReference type="SMART" id="SM00279">
    <property type="entry name" value="HhH2"/>
    <property type="match status" value="1"/>
</dbReference>
<evidence type="ECO:0000256" key="9">
    <source>
        <dbReference type="ARBA" id="ARBA00022763"/>
    </source>
</evidence>
<evidence type="ECO:0000256" key="6">
    <source>
        <dbReference type="ARBA" id="ARBA00022695"/>
    </source>
</evidence>
<keyword evidence="14 17" id="KW-0234">DNA repair</keyword>
<dbReference type="GO" id="GO:0006302">
    <property type="term" value="P:double-strand break repair"/>
    <property type="evidence" value="ECO:0007669"/>
    <property type="project" value="TreeGrafter"/>
</dbReference>
<evidence type="ECO:0000313" key="22">
    <source>
        <dbReference type="Proteomes" id="UP000295382"/>
    </source>
</evidence>
<dbReference type="InterPro" id="IPR036279">
    <property type="entry name" value="5-3_exonuclease_C_sf"/>
</dbReference>
<accession>A0A4R3HS76</accession>
<evidence type="ECO:0000256" key="10">
    <source>
        <dbReference type="ARBA" id="ARBA00022801"/>
    </source>
</evidence>
<keyword evidence="8" id="KW-0540">Nuclease</keyword>
<dbReference type="FunFam" id="3.40.50.1010:FF:000001">
    <property type="entry name" value="DNA polymerase I"/>
    <property type="match status" value="1"/>
</dbReference>
<dbReference type="EC" id="2.7.7.7" evidence="3 16"/>
<feature type="domain" description="DNA-directed DNA polymerase family A palm" evidence="20">
    <location>
        <begin position="677"/>
        <end position="883"/>
    </location>
</feature>
<dbReference type="Gene3D" id="1.10.150.20">
    <property type="entry name" value="5' to 3' exonuclease, C-terminal subdomain"/>
    <property type="match status" value="2"/>
</dbReference>
<dbReference type="InterPro" id="IPR002562">
    <property type="entry name" value="3'-5'_exonuclease_dom"/>
</dbReference>
<dbReference type="InterPro" id="IPR002421">
    <property type="entry name" value="5-3_exonuclease"/>
</dbReference>
<dbReference type="GO" id="GO:0008408">
    <property type="term" value="F:3'-5' exonuclease activity"/>
    <property type="evidence" value="ECO:0007669"/>
    <property type="project" value="UniProtKB-UniRule"/>
</dbReference>
<evidence type="ECO:0000256" key="4">
    <source>
        <dbReference type="ARBA" id="ARBA00020311"/>
    </source>
</evidence>
<dbReference type="InterPro" id="IPR008918">
    <property type="entry name" value="HhH2"/>
</dbReference>
<dbReference type="SUPFAM" id="SSF88723">
    <property type="entry name" value="PIN domain-like"/>
    <property type="match status" value="1"/>
</dbReference>
<proteinExistence type="inferred from homology"/>
<dbReference type="InterPro" id="IPR029060">
    <property type="entry name" value="PIN-like_dom_sf"/>
</dbReference>
<dbReference type="SUPFAM" id="SSF47807">
    <property type="entry name" value="5' to 3' exonuclease, C-terminal subdomain"/>
    <property type="match status" value="1"/>
</dbReference>
<keyword evidence="7 17" id="KW-0235">DNA replication</keyword>
<dbReference type="InterPro" id="IPR018320">
    <property type="entry name" value="DNA_polymerase_1"/>
</dbReference>
<evidence type="ECO:0000256" key="11">
    <source>
        <dbReference type="ARBA" id="ARBA00022839"/>
    </source>
</evidence>
<dbReference type="InterPro" id="IPR036397">
    <property type="entry name" value="RNaseH_sf"/>
</dbReference>
<dbReference type="Gene3D" id="3.40.50.1010">
    <property type="entry name" value="5'-nuclease"/>
    <property type="match status" value="1"/>
</dbReference>
<dbReference type="PRINTS" id="PR00868">
    <property type="entry name" value="DNAPOLI"/>
</dbReference>
<comment type="caution">
    <text evidence="21">The sequence shown here is derived from an EMBL/GenBank/DDBJ whole genome shotgun (WGS) entry which is preliminary data.</text>
</comment>
<dbReference type="Proteomes" id="UP000295382">
    <property type="component" value="Unassembled WGS sequence"/>
</dbReference>
<evidence type="ECO:0000259" key="18">
    <source>
        <dbReference type="SMART" id="SM00474"/>
    </source>
</evidence>
<dbReference type="SUPFAM" id="SSF56672">
    <property type="entry name" value="DNA/RNA polymerases"/>
    <property type="match status" value="1"/>
</dbReference>
<dbReference type="FunFam" id="1.10.150.20:FF:000003">
    <property type="entry name" value="DNA polymerase I"/>
    <property type="match status" value="1"/>
</dbReference>
<gene>
    <name evidence="17" type="primary">polA</name>
    <name evidence="21" type="ORF">EDC30_11623</name>
</gene>
<dbReference type="GO" id="GO:0003887">
    <property type="term" value="F:DNA-directed DNA polymerase activity"/>
    <property type="evidence" value="ECO:0007669"/>
    <property type="project" value="UniProtKB-UniRule"/>
</dbReference>
<feature type="domain" description="5'-3' exonuclease" evidence="19">
    <location>
        <begin position="2"/>
        <end position="257"/>
    </location>
</feature>
<dbReference type="Pfam" id="PF02739">
    <property type="entry name" value="5_3_exonuc_N"/>
    <property type="match status" value="1"/>
</dbReference>
<dbReference type="Gene3D" id="3.30.70.370">
    <property type="match status" value="1"/>
</dbReference>
<keyword evidence="12 17" id="KW-0239">DNA-directed DNA polymerase</keyword>
<feature type="domain" description="3'-5' exonuclease" evidence="18">
    <location>
        <begin position="322"/>
        <end position="508"/>
    </location>
</feature>
<comment type="subunit">
    <text evidence="2">Single-chain monomer with multiple functions.</text>
</comment>
<dbReference type="InterPro" id="IPR043502">
    <property type="entry name" value="DNA/RNA_pol_sf"/>
</dbReference>
<dbReference type="RefSeq" id="WP_132260145.1">
    <property type="nucleotide sequence ID" value="NZ_SLZQ01000016.1"/>
</dbReference>
<evidence type="ECO:0000256" key="8">
    <source>
        <dbReference type="ARBA" id="ARBA00022722"/>
    </source>
</evidence>
<comment type="function">
    <text evidence="17">In addition to polymerase activity, this DNA polymerase exhibits 3'-5' and 5'-3' exonuclease activity.</text>
</comment>
<evidence type="ECO:0000256" key="17">
    <source>
        <dbReference type="RuleBase" id="RU004460"/>
    </source>
</evidence>
<dbReference type="Pfam" id="PF01612">
    <property type="entry name" value="DNA_pol_A_exo1"/>
    <property type="match status" value="1"/>
</dbReference>
<dbReference type="FunFam" id="1.10.150.20:FF:000002">
    <property type="entry name" value="DNA polymerase I"/>
    <property type="match status" value="1"/>
</dbReference>
<dbReference type="OrthoDB" id="9806424at2"/>
<dbReference type="NCBIfam" id="NF004397">
    <property type="entry name" value="PRK05755.1"/>
    <property type="match status" value="1"/>
</dbReference>
<organism evidence="21 22">
    <name type="scientific">Paucimonas lemoignei</name>
    <name type="common">Pseudomonas lemoignei</name>
    <dbReference type="NCBI Taxonomy" id="29443"/>
    <lineage>
        <taxon>Bacteria</taxon>
        <taxon>Pseudomonadati</taxon>
        <taxon>Pseudomonadota</taxon>
        <taxon>Betaproteobacteria</taxon>
        <taxon>Burkholderiales</taxon>
        <taxon>Burkholderiaceae</taxon>
        <taxon>Paucimonas</taxon>
    </lineage>
</organism>
<dbReference type="CDD" id="cd08637">
    <property type="entry name" value="DNA_pol_A_pol_I_C"/>
    <property type="match status" value="1"/>
</dbReference>
<dbReference type="GO" id="GO:0003677">
    <property type="term" value="F:DNA binding"/>
    <property type="evidence" value="ECO:0007669"/>
    <property type="project" value="UniProtKB-UniRule"/>
</dbReference>
<dbReference type="SMART" id="SM00482">
    <property type="entry name" value="POLAc"/>
    <property type="match status" value="1"/>
</dbReference>
<evidence type="ECO:0000256" key="5">
    <source>
        <dbReference type="ARBA" id="ARBA00022679"/>
    </source>
</evidence>
<keyword evidence="11 17" id="KW-0269">Exonuclease</keyword>
<evidence type="ECO:0000256" key="16">
    <source>
        <dbReference type="NCBIfam" id="TIGR00593"/>
    </source>
</evidence>
<dbReference type="PANTHER" id="PTHR10133">
    <property type="entry name" value="DNA POLYMERASE I"/>
    <property type="match status" value="1"/>
</dbReference>
<protein>
    <recommendedName>
        <fullName evidence="4 16">DNA polymerase I</fullName>
        <ecNumber evidence="3 16">2.7.7.7</ecNumber>
    </recommendedName>
</protein>
<dbReference type="PROSITE" id="PS00447">
    <property type="entry name" value="DNA_POLYMERASE_A"/>
    <property type="match status" value="1"/>
</dbReference>
<dbReference type="NCBIfam" id="TIGR00593">
    <property type="entry name" value="pola"/>
    <property type="match status" value="1"/>
</dbReference>
<evidence type="ECO:0000256" key="13">
    <source>
        <dbReference type="ARBA" id="ARBA00023125"/>
    </source>
</evidence>
<dbReference type="CDD" id="cd09898">
    <property type="entry name" value="H3TH_53EXO"/>
    <property type="match status" value="1"/>
</dbReference>
<dbReference type="CDD" id="cd09859">
    <property type="entry name" value="PIN_53EXO"/>
    <property type="match status" value="1"/>
</dbReference>
<keyword evidence="13 17" id="KW-0238">DNA-binding</keyword>
<dbReference type="InterPro" id="IPR020045">
    <property type="entry name" value="DNA_polI_H3TH"/>
</dbReference>
<dbReference type="InterPro" id="IPR002298">
    <property type="entry name" value="DNA_polymerase_A"/>
</dbReference>
<keyword evidence="5 17" id="KW-0808">Transferase</keyword>
<evidence type="ECO:0000256" key="14">
    <source>
        <dbReference type="ARBA" id="ARBA00023204"/>
    </source>
</evidence>
<evidence type="ECO:0000256" key="7">
    <source>
        <dbReference type="ARBA" id="ARBA00022705"/>
    </source>
</evidence>
<dbReference type="GO" id="GO:0008409">
    <property type="term" value="F:5'-3' exonuclease activity"/>
    <property type="evidence" value="ECO:0007669"/>
    <property type="project" value="UniProtKB-UniRule"/>
</dbReference>
<evidence type="ECO:0000256" key="15">
    <source>
        <dbReference type="ARBA" id="ARBA00049244"/>
    </source>
</evidence>
<reference evidence="21 22" key="1">
    <citation type="submission" date="2019-03" db="EMBL/GenBank/DDBJ databases">
        <title>Genomic Encyclopedia of Type Strains, Phase IV (KMG-IV): sequencing the most valuable type-strain genomes for metagenomic binning, comparative biology and taxonomic classification.</title>
        <authorList>
            <person name="Goeker M."/>
        </authorList>
    </citation>
    <scope>NUCLEOTIDE SEQUENCE [LARGE SCALE GENOMIC DNA]</scope>
    <source>
        <strain evidence="21 22">DSM 7445</strain>
    </source>
</reference>
<dbReference type="InterPro" id="IPR020046">
    <property type="entry name" value="5-3_exonucl_a-hlix_arch_N"/>
</dbReference>
<dbReference type="EMBL" id="SLZQ01000016">
    <property type="protein sequence ID" value="TCS33492.1"/>
    <property type="molecule type" value="Genomic_DNA"/>
</dbReference>
<dbReference type="InterPro" id="IPR012337">
    <property type="entry name" value="RNaseH-like_sf"/>
</dbReference>
<dbReference type="SMART" id="SM00474">
    <property type="entry name" value="35EXOc"/>
    <property type="match status" value="1"/>
</dbReference>
<comment type="catalytic activity">
    <reaction evidence="15 17">
        <text>DNA(n) + a 2'-deoxyribonucleoside 5'-triphosphate = DNA(n+1) + diphosphate</text>
        <dbReference type="Rhea" id="RHEA:22508"/>
        <dbReference type="Rhea" id="RHEA-COMP:17339"/>
        <dbReference type="Rhea" id="RHEA-COMP:17340"/>
        <dbReference type="ChEBI" id="CHEBI:33019"/>
        <dbReference type="ChEBI" id="CHEBI:61560"/>
        <dbReference type="ChEBI" id="CHEBI:173112"/>
        <dbReference type="EC" id="2.7.7.7"/>
    </reaction>
</comment>
<dbReference type="FunFam" id="1.20.1060.10:FF:000001">
    <property type="entry name" value="DNA polymerase I"/>
    <property type="match status" value="1"/>
</dbReference>
<dbReference type="SMART" id="SM00475">
    <property type="entry name" value="53EXOc"/>
    <property type="match status" value="1"/>
</dbReference>
<evidence type="ECO:0000259" key="20">
    <source>
        <dbReference type="SMART" id="SM00482"/>
    </source>
</evidence>
<keyword evidence="6 17" id="KW-0548">Nucleotidyltransferase</keyword>
<evidence type="ECO:0000256" key="12">
    <source>
        <dbReference type="ARBA" id="ARBA00022932"/>
    </source>
</evidence>
<dbReference type="Pfam" id="PF00476">
    <property type="entry name" value="DNA_pol_A"/>
    <property type="match status" value="1"/>
</dbReference>
<dbReference type="Gene3D" id="3.30.420.10">
    <property type="entry name" value="Ribonuclease H-like superfamily/Ribonuclease H"/>
    <property type="match status" value="1"/>
</dbReference>
<dbReference type="GO" id="GO:0006261">
    <property type="term" value="P:DNA-templated DNA replication"/>
    <property type="evidence" value="ECO:0007669"/>
    <property type="project" value="UniProtKB-UniRule"/>
</dbReference>
<keyword evidence="22" id="KW-1185">Reference proteome</keyword>
<evidence type="ECO:0000313" key="21">
    <source>
        <dbReference type="EMBL" id="TCS33492.1"/>
    </source>
</evidence>
<evidence type="ECO:0000256" key="1">
    <source>
        <dbReference type="ARBA" id="ARBA00007705"/>
    </source>
</evidence>
<comment type="similarity">
    <text evidence="1 17">Belongs to the DNA polymerase type-A family.</text>
</comment>
<dbReference type="SUPFAM" id="SSF53098">
    <property type="entry name" value="Ribonuclease H-like"/>
    <property type="match status" value="1"/>
</dbReference>
<dbReference type="PANTHER" id="PTHR10133:SF27">
    <property type="entry name" value="DNA POLYMERASE NU"/>
    <property type="match status" value="1"/>
</dbReference>
<dbReference type="Pfam" id="PF01367">
    <property type="entry name" value="5_3_exonuc"/>
    <property type="match status" value="1"/>
</dbReference>
<evidence type="ECO:0000256" key="3">
    <source>
        <dbReference type="ARBA" id="ARBA00012417"/>
    </source>
</evidence>
<sequence>MQKTLLLVDGSSYLYRAFHAMPDLRNAEGEPTGALYGMINMLRRLHSDYPAAYIACVFDAKGKTFRDDLYAEYKANRASMPEDLVRQVEPIHAAVKAMGWPVLAVEGIEADDVIGTLAVEAVKHDMECIISTGDKDLAQLVNGQVTLVNTMSNEKLDREGVIGKFGVPPELIVDYLTLVGDTVDNVPGVPKVGPKTAVKWLTQYGSLDGVIANADKITGVVGENLRNSLDWLPKARVLVTVKTDCDLAKHMLSIAESLPAQQPNREALIDIYRRYGFKTWLREATEGDGAKQQAAASVASNAGAGQAQGALFASESLPAADYGTVLTEEQLELWLERINAAQLTAVDTETTSLNSMQAQLVGISLCCEAGKAAYIPVAHAYQGAPTQLSREFVLSELRDWLEDPSKPKLGQHLKYDSHIFANHGVQLRGIVHDTLLESYVLESHRTHDMDSLAQRHLNRKTVTYEQVCGKGASQICFDEVEITRATEYAAEDADITLQLHEALWPRIQEVPGLNYIYEKIELPTSIVLQKIERNGVLIDPQKLEAQSNELGHRMMELERQAHELAGQPFNLNSPKQICDIFFDKLKLPVVKKTPSGSPSTDEEVLQKLAEDYPLPQILLDYRSLSKLKSTYTDKLPKMIDPNTGRVHTNYAQAVAVTGRLASNDPNLQNIPIRNTEGRRIREAFIAPPGSVIVSADYSQIELRIMAHISEDANMLRAFAEGIDIHRATASEIFSVSKDEVTSEQRRYAKVINFGLIYGMSAFGLASNLGIERSAAQMYIEKYFQRFAGVAQYMADTRAQAKARGYVETVFGRRLWLPEINSPNGPRRQAAERAAINAPMQGTAADLIKLSMIAVQDWLEKEGLQSKMVMQVHDELVLEVPESELATIREKLPQLMAGVATLKVPLIAEVGVGNNWDEAH</sequence>
<dbReference type="InterPro" id="IPR001098">
    <property type="entry name" value="DNA-dir_DNA_pol_A_palm_dom"/>
</dbReference>
<keyword evidence="10 17" id="KW-0378">Hydrolase</keyword>
<dbReference type="AlphaFoldDB" id="A0A4R3HS76"/>
<dbReference type="InterPro" id="IPR019760">
    <property type="entry name" value="DNA-dir_DNA_pol_A_CS"/>
</dbReference>
<evidence type="ECO:0000256" key="2">
    <source>
        <dbReference type="ARBA" id="ARBA00011541"/>
    </source>
</evidence>
<keyword evidence="9 17" id="KW-0227">DNA damage</keyword>
<dbReference type="FunFam" id="3.30.420.10:FF:000026">
    <property type="entry name" value="DNA polymerase I"/>
    <property type="match status" value="1"/>
</dbReference>